<dbReference type="EMBL" id="HF583864">
    <property type="protein sequence ID" value="CCQ43361.1"/>
    <property type="molecule type" value="Genomic_DNA"/>
</dbReference>
<dbReference type="ChiTaRS" id="LGALS8">
    <property type="organism name" value="human"/>
</dbReference>
<evidence type="ECO:0000313" key="1">
    <source>
        <dbReference type="EMBL" id="CCQ43361.1"/>
    </source>
</evidence>
<dbReference type="AlphaFoldDB" id="L8E9E9"/>
<accession>L8E9E9</accession>
<reference evidence="1" key="1">
    <citation type="journal article" date="2013" name="PLoS ONE">
        <title>Direct detection of alternative open reading frames translation products in human significantly expands the proteome.</title>
        <authorList>
            <person name="Vanderperre B."/>
            <person name="Lucier J.-F."/>
            <person name="Motard J."/>
            <person name="Tremblay G."/>
            <person name="Vanderperre S."/>
            <person name="Wisztorski M."/>
            <person name="Salzet M."/>
            <person name="Boisvert F.-M."/>
            <person name="Roucou X."/>
        </authorList>
    </citation>
    <scope>NUCLEOTIDE SEQUENCE</scope>
</reference>
<organism evidence="1">
    <name type="scientific">Homo sapiens</name>
    <name type="common">Human</name>
    <dbReference type="NCBI Taxonomy" id="9606"/>
    <lineage>
        <taxon>Eukaryota</taxon>
        <taxon>Metazoa</taxon>
        <taxon>Chordata</taxon>
        <taxon>Craniata</taxon>
        <taxon>Vertebrata</taxon>
        <taxon>Euteleostomi</taxon>
        <taxon>Mammalia</taxon>
        <taxon>Eutheria</taxon>
        <taxon>Euarchontoglires</taxon>
        <taxon>Primates</taxon>
        <taxon>Haplorrhini</taxon>
        <taxon>Catarrhini</taxon>
        <taxon>Hominidae</taxon>
        <taxon>Homo</taxon>
    </lineage>
</organism>
<sequence>MPSPRQLISVYLNLGQIRVYTDAYRKFQEEARCIQFERYLWATK</sequence>
<protein>
    <submittedName>
        <fullName evidence="1">Alternative protein LGALS8</fullName>
    </submittedName>
</protein>
<proteinExistence type="predicted"/>
<dbReference type="OrthoDB" id="6251307at2759"/>
<name>L8E9E9_HUMAN</name>
<gene>
    <name evidence="1" type="primary">LGALS8</name>
</gene>